<dbReference type="EMBL" id="VEVO01000306">
    <property type="protein sequence ID" value="KAF0022056.1"/>
    <property type="molecule type" value="Genomic_DNA"/>
</dbReference>
<evidence type="ECO:0000256" key="1">
    <source>
        <dbReference type="SAM" id="SignalP"/>
    </source>
</evidence>
<comment type="caution">
    <text evidence="2">The sequence shown here is derived from an EMBL/GenBank/DDBJ whole genome shotgun (WGS) entry which is preliminary data.</text>
</comment>
<gene>
    <name evidence="2" type="ORF">F2P81_025691</name>
</gene>
<name>A0A6A4RHV1_SCOMX</name>
<evidence type="ECO:0000313" key="2">
    <source>
        <dbReference type="EMBL" id="KAF0022056.1"/>
    </source>
</evidence>
<accession>A0A6A4RHV1</accession>
<protein>
    <submittedName>
        <fullName evidence="2">Uncharacterized protein</fullName>
    </submittedName>
</protein>
<organism evidence="2 3">
    <name type="scientific">Scophthalmus maximus</name>
    <name type="common">Turbot</name>
    <name type="synonym">Psetta maxima</name>
    <dbReference type="NCBI Taxonomy" id="52904"/>
    <lineage>
        <taxon>Eukaryota</taxon>
        <taxon>Metazoa</taxon>
        <taxon>Chordata</taxon>
        <taxon>Craniata</taxon>
        <taxon>Vertebrata</taxon>
        <taxon>Euteleostomi</taxon>
        <taxon>Actinopterygii</taxon>
        <taxon>Neopterygii</taxon>
        <taxon>Teleostei</taxon>
        <taxon>Neoteleostei</taxon>
        <taxon>Acanthomorphata</taxon>
        <taxon>Carangaria</taxon>
        <taxon>Pleuronectiformes</taxon>
        <taxon>Pleuronectoidei</taxon>
        <taxon>Scophthalmidae</taxon>
        <taxon>Scophthalmus</taxon>
    </lineage>
</organism>
<proteinExistence type="predicted"/>
<sequence>MLLVLVYLAALSPLAAAVDFGTTAELDFSDCPVAHYGQVYTTVYVSKTKLDGGEQLHVFVRADVWCPSLVEGEVI</sequence>
<feature type="chain" id="PRO_5025346845" evidence="1">
    <location>
        <begin position="18"/>
        <end position="75"/>
    </location>
</feature>
<feature type="signal peptide" evidence="1">
    <location>
        <begin position="1"/>
        <end position="17"/>
    </location>
</feature>
<keyword evidence="1" id="KW-0732">Signal</keyword>
<dbReference type="Proteomes" id="UP000438429">
    <property type="component" value="Unassembled WGS sequence"/>
</dbReference>
<reference evidence="2 3" key="1">
    <citation type="submission" date="2019-06" db="EMBL/GenBank/DDBJ databases">
        <title>Draft genomes of female and male turbot (Scophthalmus maximus).</title>
        <authorList>
            <person name="Xu H."/>
            <person name="Xu X.-W."/>
            <person name="Shao C."/>
            <person name="Chen S."/>
        </authorList>
    </citation>
    <scope>NUCLEOTIDE SEQUENCE [LARGE SCALE GENOMIC DNA]</scope>
    <source>
        <strain evidence="2">Ysfricsl-2016a</strain>
        <tissue evidence="2">Blood</tissue>
    </source>
</reference>
<dbReference type="AlphaFoldDB" id="A0A6A4RHV1"/>
<evidence type="ECO:0000313" key="3">
    <source>
        <dbReference type="Proteomes" id="UP000438429"/>
    </source>
</evidence>